<sequence length="183" mass="20658">MSYQQVHVEVIDALLRHPWILEWKHYWPCVWVEVLGVCTVDSPLLEPNLASAVSLFQLPPHFVVSLSTSPPPSRSRRLDLEKMEGRNTMMGFSIVVALYHCFSVLDRPHFLSGAAATVEADDPSISNSLMAAIKRSQANQRRHPDTFHLYKQWGARLLRLSTSRLSCSIARCPPIFLCNFSAA</sequence>
<reference evidence="1 2" key="1">
    <citation type="journal article" date="2022" name="Nat. Plants">
        <title>Genomes of leafy and leafless Platanthera orchids illuminate the evolution of mycoheterotrophy.</title>
        <authorList>
            <person name="Li M.H."/>
            <person name="Liu K.W."/>
            <person name="Li Z."/>
            <person name="Lu H.C."/>
            <person name="Ye Q.L."/>
            <person name="Zhang D."/>
            <person name="Wang J.Y."/>
            <person name="Li Y.F."/>
            <person name="Zhong Z.M."/>
            <person name="Liu X."/>
            <person name="Yu X."/>
            <person name="Liu D.K."/>
            <person name="Tu X.D."/>
            <person name="Liu B."/>
            <person name="Hao Y."/>
            <person name="Liao X.Y."/>
            <person name="Jiang Y.T."/>
            <person name="Sun W.H."/>
            <person name="Chen J."/>
            <person name="Chen Y.Q."/>
            <person name="Ai Y."/>
            <person name="Zhai J.W."/>
            <person name="Wu S.S."/>
            <person name="Zhou Z."/>
            <person name="Hsiao Y.Y."/>
            <person name="Wu W.L."/>
            <person name="Chen Y.Y."/>
            <person name="Lin Y.F."/>
            <person name="Hsu J.L."/>
            <person name="Li C.Y."/>
            <person name="Wang Z.W."/>
            <person name="Zhao X."/>
            <person name="Zhong W.Y."/>
            <person name="Ma X.K."/>
            <person name="Ma L."/>
            <person name="Huang J."/>
            <person name="Chen G.Z."/>
            <person name="Huang M.Z."/>
            <person name="Huang L."/>
            <person name="Peng D.H."/>
            <person name="Luo Y.B."/>
            <person name="Zou S.Q."/>
            <person name="Chen S.P."/>
            <person name="Lan S."/>
            <person name="Tsai W.C."/>
            <person name="Van de Peer Y."/>
            <person name="Liu Z.J."/>
        </authorList>
    </citation>
    <scope>NUCLEOTIDE SEQUENCE [LARGE SCALE GENOMIC DNA]</scope>
    <source>
        <strain evidence="1">Lor288</strain>
    </source>
</reference>
<dbReference type="EMBL" id="JBBWWR010000013">
    <property type="protein sequence ID" value="KAK8955462.1"/>
    <property type="molecule type" value="Genomic_DNA"/>
</dbReference>
<gene>
    <name evidence="1" type="ORF">KSP40_PGU017067</name>
</gene>
<name>A0ABR2LZF1_9ASPA</name>
<protein>
    <submittedName>
        <fullName evidence="1">Uncharacterized protein</fullName>
    </submittedName>
</protein>
<proteinExistence type="predicted"/>
<keyword evidence="2" id="KW-1185">Reference proteome</keyword>
<evidence type="ECO:0000313" key="1">
    <source>
        <dbReference type="EMBL" id="KAK8955462.1"/>
    </source>
</evidence>
<evidence type="ECO:0000313" key="2">
    <source>
        <dbReference type="Proteomes" id="UP001412067"/>
    </source>
</evidence>
<dbReference type="Proteomes" id="UP001412067">
    <property type="component" value="Unassembled WGS sequence"/>
</dbReference>
<accession>A0ABR2LZF1</accession>
<comment type="caution">
    <text evidence="1">The sequence shown here is derived from an EMBL/GenBank/DDBJ whole genome shotgun (WGS) entry which is preliminary data.</text>
</comment>
<organism evidence="1 2">
    <name type="scientific">Platanthera guangdongensis</name>
    <dbReference type="NCBI Taxonomy" id="2320717"/>
    <lineage>
        <taxon>Eukaryota</taxon>
        <taxon>Viridiplantae</taxon>
        <taxon>Streptophyta</taxon>
        <taxon>Embryophyta</taxon>
        <taxon>Tracheophyta</taxon>
        <taxon>Spermatophyta</taxon>
        <taxon>Magnoliopsida</taxon>
        <taxon>Liliopsida</taxon>
        <taxon>Asparagales</taxon>
        <taxon>Orchidaceae</taxon>
        <taxon>Orchidoideae</taxon>
        <taxon>Orchideae</taxon>
        <taxon>Orchidinae</taxon>
        <taxon>Platanthera</taxon>
    </lineage>
</organism>